<evidence type="ECO:0000313" key="3">
    <source>
        <dbReference type="Proteomes" id="UP001044222"/>
    </source>
</evidence>
<gene>
    <name evidence="2" type="ORF">ANANG_G00030690</name>
</gene>
<evidence type="ECO:0000256" key="1">
    <source>
        <dbReference type="SAM" id="MobiDB-lite"/>
    </source>
</evidence>
<dbReference type="EMBL" id="JAFIRN010000002">
    <property type="protein sequence ID" value="KAG5853829.1"/>
    <property type="molecule type" value="Genomic_DNA"/>
</dbReference>
<feature type="region of interest" description="Disordered" evidence="1">
    <location>
        <begin position="1"/>
        <end position="162"/>
    </location>
</feature>
<dbReference type="Proteomes" id="UP001044222">
    <property type="component" value="Unassembled WGS sequence"/>
</dbReference>
<feature type="compositionally biased region" description="Low complexity" evidence="1">
    <location>
        <begin position="148"/>
        <end position="162"/>
    </location>
</feature>
<feature type="compositionally biased region" description="Pro residues" evidence="1">
    <location>
        <begin position="35"/>
        <end position="46"/>
    </location>
</feature>
<comment type="caution">
    <text evidence="2">The sequence shown here is derived from an EMBL/GenBank/DDBJ whole genome shotgun (WGS) entry which is preliminary data.</text>
</comment>
<dbReference type="AlphaFoldDB" id="A0A9D3S3A0"/>
<accession>A0A9D3S3A0</accession>
<evidence type="ECO:0000313" key="2">
    <source>
        <dbReference type="EMBL" id="KAG5853829.1"/>
    </source>
</evidence>
<proteinExistence type="predicted"/>
<organism evidence="2 3">
    <name type="scientific">Anguilla anguilla</name>
    <name type="common">European freshwater eel</name>
    <name type="synonym">Muraena anguilla</name>
    <dbReference type="NCBI Taxonomy" id="7936"/>
    <lineage>
        <taxon>Eukaryota</taxon>
        <taxon>Metazoa</taxon>
        <taxon>Chordata</taxon>
        <taxon>Craniata</taxon>
        <taxon>Vertebrata</taxon>
        <taxon>Euteleostomi</taxon>
        <taxon>Actinopterygii</taxon>
        <taxon>Neopterygii</taxon>
        <taxon>Teleostei</taxon>
        <taxon>Anguilliformes</taxon>
        <taxon>Anguillidae</taxon>
        <taxon>Anguilla</taxon>
    </lineage>
</organism>
<protein>
    <submittedName>
        <fullName evidence="2">Uncharacterized protein</fullName>
    </submittedName>
</protein>
<keyword evidence="3" id="KW-1185">Reference proteome</keyword>
<reference evidence="2" key="1">
    <citation type="submission" date="2021-01" db="EMBL/GenBank/DDBJ databases">
        <title>A chromosome-scale assembly of European eel, Anguilla anguilla.</title>
        <authorList>
            <person name="Henkel C."/>
            <person name="Jong-Raadsen S.A."/>
            <person name="Dufour S."/>
            <person name="Weltzien F.-A."/>
            <person name="Palstra A.P."/>
            <person name="Pelster B."/>
            <person name="Spaink H.P."/>
            <person name="Van Den Thillart G.E."/>
            <person name="Jansen H."/>
            <person name="Zahm M."/>
            <person name="Klopp C."/>
            <person name="Cedric C."/>
            <person name="Louis A."/>
            <person name="Berthelot C."/>
            <person name="Parey E."/>
            <person name="Roest Crollius H."/>
            <person name="Montfort J."/>
            <person name="Robinson-Rechavi M."/>
            <person name="Bucao C."/>
            <person name="Bouchez O."/>
            <person name="Gislard M."/>
            <person name="Lluch J."/>
            <person name="Milhes M."/>
            <person name="Lampietro C."/>
            <person name="Lopez Roques C."/>
            <person name="Donnadieu C."/>
            <person name="Braasch I."/>
            <person name="Desvignes T."/>
            <person name="Postlethwait J."/>
            <person name="Bobe J."/>
            <person name="Guiguen Y."/>
            <person name="Dirks R."/>
        </authorList>
    </citation>
    <scope>NUCLEOTIDE SEQUENCE</scope>
    <source>
        <strain evidence="2">Tag_6206</strain>
        <tissue evidence="2">Liver</tissue>
    </source>
</reference>
<name>A0A9D3S3A0_ANGAN</name>
<feature type="compositionally biased region" description="Polar residues" evidence="1">
    <location>
        <begin position="50"/>
        <end position="60"/>
    </location>
</feature>
<sequence>MQATLTKSSHSNNPPIIKLTPRPRPRPRLLRHPPPRPPPPPLPPPHSRAQPIQNAHQYSPKNPGFRPPFSIPGGAAKAGQGSYSLAGAEELPPQQHQRQPHEHRLRFQPPRLKPLPFLQLSRSRQRQRLAGGASQGAKTVASRAPVASVHSSPLSQVSSPGSNLLGPAPPSLPLGFGMLGAGARLAALPVPLPAQLLPVRSAGGQRLGGGRQQQLRIQPGT</sequence>
<feature type="compositionally biased region" description="Polar residues" evidence="1">
    <location>
        <begin position="1"/>
        <end position="14"/>
    </location>
</feature>
<feature type="compositionally biased region" description="Basic residues" evidence="1">
    <location>
        <begin position="21"/>
        <end position="34"/>
    </location>
</feature>